<feature type="transmembrane region" description="Helical" evidence="1">
    <location>
        <begin position="12"/>
        <end position="29"/>
    </location>
</feature>
<keyword evidence="1" id="KW-0472">Membrane</keyword>
<dbReference type="EMBL" id="GGEC01088998">
    <property type="protein sequence ID" value="MBX69482.1"/>
    <property type="molecule type" value="Transcribed_RNA"/>
</dbReference>
<name>A0A2P2QR46_RHIMU</name>
<proteinExistence type="predicted"/>
<reference evidence="2" key="1">
    <citation type="submission" date="2018-02" db="EMBL/GenBank/DDBJ databases">
        <title>Rhizophora mucronata_Transcriptome.</title>
        <authorList>
            <person name="Meera S.P."/>
            <person name="Sreeshan A."/>
            <person name="Augustine A."/>
        </authorList>
    </citation>
    <scope>NUCLEOTIDE SEQUENCE</scope>
    <source>
        <tissue evidence="2">Leaf</tissue>
    </source>
</reference>
<keyword evidence="1" id="KW-0812">Transmembrane</keyword>
<keyword evidence="1" id="KW-1133">Transmembrane helix</keyword>
<protein>
    <submittedName>
        <fullName evidence="2">Uncharacterized protein</fullName>
    </submittedName>
</protein>
<dbReference type="AlphaFoldDB" id="A0A2P2QR46"/>
<evidence type="ECO:0000313" key="2">
    <source>
        <dbReference type="EMBL" id="MBX69482.1"/>
    </source>
</evidence>
<sequence length="58" mass="6804">MSQVNGEKPYIYTFYEYSSLVCIAMYILWEQKFAKGSEYVYFTDYRGLLVQKSPPSAV</sequence>
<evidence type="ECO:0000256" key="1">
    <source>
        <dbReference type="SAM" id="Phobius"/>
    </source>
</evidence>
<organism evidence="2">
    <name type="scientific">Rhizophora mucronata</name>
    <name type="common">Asiatic mangrove</name>
    <dbReference type="NCBI Taxonomy" id="61149"/>
    <lineage>
        <taxon>Eukaryota</taxon>
        <taxon>Viridiplantae</taxon>
        <taxon>Streptophyta</taxon>
        <taxon>Embryophyta</taxon>
        <taxon>Tracheophyta</taxon>
        <taxon>Spermatophyta</taxon>
        <taxon>Magnoliopsida</taxon>
        <taxon>eudicotyledons</taxon>
        <taxon>Gunneridae</taxon>
        <taxon>Pentapetalae</taxon>
        <taxon>rosids</taxon>
        <taxon>fabids</taxon>
        <taxon>Malpighiales</taxon>
        <taxon>Rhizophoraceae</taxon>
        <taxon>Rhizophora</taxon>
    </lineage>
</organism>
<accession>A0A2P2QR46</accession>